<dbReference type="KEGG" id="dsc:ABOD76_03005"/>
<geneLocation type="plasmid" evidence="2">
    <name>pDson01</name>
</geneLocation>
<evidence type="ECO:0000256" key="1">
    <source>
        <dbReference type="SAM" id="MobiDB-lite"/>
    </source>
</evidence>
<evidence type="ECO:0000313" key="2">
    <source>
        <dbReference type="EMBL" id="XBV83670.1"/>
    </source>
</evidence>
<feature type="compositionally biased region" description="Basic residues" evidence="1">
    <location>
        <begin position="1"/>
        <end position="22"/>
    </location>
</feature>
<accession>A0AAU7U574</accession>
<proteinExistence type="predicted"/>
<dbReference type="EMBL" id="CP158297">
    <property type="protein sequence ID" value="XBV83670.1"/>
    <property type="molecule type" value="Genomic_DNA"/>
</dbReference>
<dbReference type="AlphaFoldDB" id="A0AAU7U574"/>
<name>A0AAU7U574_9DEIO</name>
<reference evidence="2" key="1">
    <citation type="submission" date="2024-06" db="EMBL/GenBank/DDBJ databases">
        <title>Draft Genome Sequence of Deinococcus sonorensis Type Strain KR-87, a Biofilm Producing Representative of the Genus Deinococcus.</title>
        <authorList>
            <person name="Boren L.S."/>
            <person name="Grosso R.A."/>
            <person name="Hugenberg-Cox A.N."/>
            <person name="Hill J.T.E."/>
            <person name="Albert C.M."/>
            <person name="Tuohy J.M."/>
        </authorList>
    </citation>
    <scope>NUCLEOTIDE SEQUENCE</scope>
    <source>
        <strain evidence="2">KR-87</strain>
        <plasmid evidence="2">pDson01</plasmid>
    </source>
</reference>
<keyword evidence="2" id="KW-0614">Plasmid</keyword>
<gene>
    <name evidence="2" type="ORF">ABOD76_03005</name>
</gene>
<feature type="region of interest" description="Disordered" evidence="1">
    <location>
        <begin position="1"/>
        <end position="88"/>
    </location>
</feature>
<protein>
    <submittedName>
        <fullName evidence="2">Uncharacterized protein</fullName>
    </submittedName>
</protein>
<sequence>MSDTQRHKRRKMSDTQRHKRRKMSDGSVQERRKMSEAAQVAVTPEKMVSWTVPNRSCSAKRRKMSDTFSRGTAQDVRYPPGRAAANRR</sequence>
<dbReference type="RefSeq" id="WP_350241323.1">
    <property type="nucleotide sequence ID" value="NZ_CP158297.1"/>
</dbReference>
<organism evidence="2">
    <name type="scientific">Deinococcus sonorensis KR-87</name>
    <dbReference type="NCBI Taxonomy" id="694439"/>
    <lineage>
        <taxon>Bacteria</taxon>
        <taxon>Thermotogati</taxon>
        <taxon>Deinococcota</taxon>
        <taxon>Deinococci</taxon>
        <taxon>Deinococcales</taxon>
        <taxon>Deinococcaceae</taxon>
        <taxon>Deinococcus</taxon>
    </lineage>
</organism>